<dbReference type="InterPro" id="IPR036397">
    <property type="entry name" value="RNaseH_sf"/>
</dbReference>
<dbReference type="EMBL" id="BMAO01009424">
    <property type="protein sequence ID" value="GFR30770.1"/>
    <property type="molecule type" value="Genomic_DNA"/>
</dbReference>
<evidence type="ECO:0000313" key="2">
    <source>
        <dbReference type="Proteomes" id="UP000887116"/>
    </source>
</evidence>
<evidence type="ECO:0000313" key="1">
    <source>
        <dbReference type="EMBL" id="GFR30770.1"/>
    </source>
</evidence>
<protein>
    <recommendedName>
        <fullName evidence="3">Transposase</fullName>
    </recommendedName>
</protein>
<dbReference type="GO" id="GO:0003676">
    <property type="term" value="F:nucleic acid binding"/>
    <property type="evidence" value="ECO:0007669"/>
    <property type="project" value="InterPro"/>
</dbReference>
<dbReference type="Gene3D" id="3.30.420.10">
    <property type="entry name" value="Ribonuclease H-like superfamily/Ribonuclease H"/>
    <property type="match status" value="1"/>
</dbReference>
<name>A0A8X6HY94_TRICU</name>
<keyword evidence="2" id="KW-1185">Reference proteome</keyword>
<comment type="caution">
    <text evidence="1">The sequence shown here is derived from an EMBL/GenBank/DDBJ whole genome shotgun (WGS) entry which is preliminary data.</text>
</comment>
<sequence>MQPRTTQQYLSVNVWAGILGDFFIEPCLLCIPMDGRAYRIFLQVLQEVFDVPPSLRCSSWYQHDGAPPHYGILVQ</sequence>
<dbReference type="Proteomes" id="UP000887116">
    <property type="component" value="Unassembled WGS sequence"/>
</dbReference>
<dbReference type="AlphaFoldDB" id="A0A8X6HY94"/>
<proteinExistence type="predicted"/>
<gene>
    <name evidence="1" type="ORF">TNCT_696491</name>
</gene>
<organism evidence="1 2">
    <name type="scientific">Trichonephila clavata</name>
    <name type="common">Joro spider</name>
    <name type="synonym">Nephila clavata</name>
    <dbReference type="NCBI Taxonomy" id="2740835"/>
    <lineage>
        <taxon>Eukaryota</taxon>
        <taxon>Metazoa</taxon>
        <taxon>Ecdysozoa</taxon>
        <taxon>Arthropoda</taxon>
        <taxon>Chelicerata</taxon>
        <taxon>Arachnida</taxon>
        <taxon>Araneae</taxon>
        <taxon>Araneomorphae</taxon>
        <taxon>Entelegynae</taxon>
        <taxon>Araneoidea</taxon>
        <taxon>Nephilidae</taxon>
        <taxon>Trichonephila</taxon>
    </lineage>
</organism>
<evidence type="ECO:0008006" key="3">
    <source>
        <dbReference type="Google" id="ProtNLM"/>
    </source>
</evidence>
<reference evidence="1" key="1">
    <citation type="submission" date="2020-07" db="EMBL/GenBank/DDBJ databases">
        <title>Multicomponent nature underlies the extraordinary mechanical properties of spider dragline silk.</title>
        <authorList>
            <person name="Kono N."/>
            <person name="Nakamura H."/>
            <person name="Mori M."/>
            <person name="Yoshida Y."/>
            <person name="Ohtoshi R."/>
            <person name="Malay A.D."/>
            <person name="Moran D.A.P."/>
            <person name="Tomita M."/>
            <person name="Numata K."/>
            <person name="Arakawa K."/>
        </authorList>
    </citation>
    <scope>NUCLEOTIDE SEQUENCE</scope>
</reference>
<accession>A0A8X6HY94</accession>